<name>K1M1S2_9LACO</name>
<organism evidence="1 2">
    <name type="scientific">Lactobacillus crispatus FB077-07</name>
    <dbReference type="NCBI Taxonomy" id="883092"/>
    <lineage>
        <taxon>Bacteria</taxon>
        <taxon>Bacillati</taxon>
        <taxon>Bacillota</taxon>
        <taxon>Bacilli</taxon>
        <taxon>Lactobacillales</taxon>
        <taxon>Lactobacillaceae</taxon>
        <taxon>Lactobacillus</taxon>
    </lineage>
</organism>
<comment type="caution">
    <text evidence="1">The sequence shown here is derived from an EMBL/GenBank/DDBJ whole genome shotgun (WGS) entry which is preliminary data.</text>
</comment>
<gene>
    <name evidence="1" type="ORF">HMPREF9249_02108</name>
</gene>
<dbReference type="AlphaFoldDB" id="K1M1S2"/>
<sequence length="139" mass="15684">MSFYMDVASMLDDYGVDIEVRKSDKPHTDKKELVGGFLMSDDQSTLIDEKTAEKRHEPVIPVNQLTSQLIQYLTGGTQTNADLMWLSSGKYYVHTMVNVPSQGGLFEVTNSSNYQDYSNLIIYELKGDDAHQHGNSTQR</sequence>
<accession>K1M1S2</accession>
<dbReference type="EMBL" id="AGZG01000104">
    <property type="protein sequence ID" value="EKB63075.1"/>
    <property type="molecule type" value="Genomic_DNA"/>
</dbReference>
<proteinExistence type="predicted"/>
<reference evidence="1 2" key="1">
    <citation type="submission" date="2012-07" db="EMBL/GenBank/DDBJ databases">
        <title>The Genome Sequence of Lactobacillus crispatus FB077-07.</title>
        <authorList>
            <consortium name="The Broad Institute Genome Sequencing Platform"/>
            <person name="Earl A."/>
            <person name="Ward D."/>
            <person name="Feldgarden M."/>
            <person name="Gevers D."/>
            <person name="Saerens B."/>
            <person name="Vaneechoutte M."/>
            <person name="Walker B."/>
            <person name="Young S.K."/>
            <person name="Zeng Q."/>
            <person name="Gargeya S."/>
            <person name="Fitzgerald M."/>
            <person name="Haas B."/>
            <person name="Abouelleil A."/>
            <person name="Alvarado L."/>
            <person name="Arachchi H.M."/>
            <person name="Berlin A.M."/>
            <person name="Chapman S.B."/>
            <person name="Goldberg J."/>
            <person name="Griggs A."/>
            <person name="Gujja S."/>
            <person name="Hansen M."/>
            <person name="Howarth C."/>
            <person name="Imamovic A."/>
            <person name="Larimer J."/>
            <person name="McCowen C."/>
            <person name="Montmayeur A."/>
            <person name="Murphy C."/>
            <person name="Neiman D."/>
            <person name="Pearson M."/>
            <person name="Priest M."/>
            <person name="Roberts A."/>
            <person name="Saif S."/>
            <person name="Shea T."/>
            <person name="Sisk P."/>
            <person name="Sykes S."/>
            <person name="Wortman J."/>
            <person name="Nusbaum C."/>
            <person name="Birren B."/>
        </authorList>
    </citation>
    <scope>NUCLEOTIDE SEQUENCE [LARGE SCALE GENOMIC DNA]</scope>
    <source>
        <strain evidence="1 2">FB077-07</strain>
    </source>
</reference>
<dbReference type="HOGENOM" id="CLU_1904011_0_0_9"/>
<evidence type="ECO:0000313" key="2">
    <source>
        <dbReference type="Proteomes" id="UP000004722"/>
    </source>
</evidence>
<protein>
    <submittedName>
        <fullName evidence="1">Uncharacterized protein</fullName>
    </submittedName>
</protein>
<dbReference type="OrthoDB" id="2326580at2"/>
<dbReference type="Proteomes" id="UP000004722">
    <property type="component" value="Unassembled WGS sequence"/>
</dbReference>
<dbReference type="PATRIC" id="fig|883092.3.peg.2091"/>
<evidence type="ECO:0000313" key="1">
    <source>
        <dbReference type="EMBL" id="EKB63075.1"/>
    </source>
</evidence>